<dbReference type="EMBL" id="BNJQ01000014">
    <property type="protein sequence ID" value="GHP06734.1"/>
    <property type="molecule type" value="Genomic_DNA"/>
</dbReference>
<gene>
    <name evidence="1" type="ORF">PPROV_000547800</name>
</gene>
<proteinExistence type="predicted"/>
<dbReference type="Proteomes" id="UP000660262">
    <property type="component" value="Unassembled WGS sequence"/>
</dbReference>
<evidence type="ECO:0000313" key="1">
    <source>
        <dbReference type="EMBL" id="GHP06734.1"/>
    </source>
</evidence>
<keyword evidence="2" id="KW-1185">Reference proteome</keyword>
<name>A0A830HI01_9CHLO</name>
<sequence length="72" mass="7949">MQEFNAAKAAILQVHPDAKVMDNIMDSYPIKVTVKNVVTGQIVWTGRQQELFGKNGRPAQKVIVANLKKEAA</sequence>
<organism evidence="1 2">
    <name type="scientific">Pycnococcus provasolii</name>
    <dbReference type="NCBI Taxonomy" id="41880"/>
    <lineage>
        <taxon>Eukaryota</taxon>
        <taxon>Viridiplantae</taxon>
        <taxon>Chlorophyta</taxon>
        <taxon>Pseudoscourfieldiophyceae</taxon>
        <taxon>Pseudoscourfieldiales</taxon>
        <taxon>Pycnococcaceae</taxon>
        <taxon>Pycnococcus</taxon>
    </lineage>
</organism>
<comment type="caution">
    <text evidence="1">The sequence shown here is derived from an EMBL/GenBank/DDBJ whole genome shotgun (WGS) entry which is preliminary data.</text>
</comment>
<evidence type="ECO:0000313" key="2">
    <source>
        <dbReference type="Proteomes" id="UP000660262"/>
    </source>
</evidence>
<dbReference type="OrthoDB" id="495262at2759"/>
<reference evidence="1" key="1">
    <citation type="submission" date="2020-10" db="EMBL/GenBank/DDBJ databases">
        <title>Unveiling of a novel bifunctional photoreceptor, Dualchrome1, isolated from a cosmopolitan green alga.</title>
        <authorList>
            <person name="Suzuki S."/>
            <person name="Kawachi M."/>
        </authorList>
    </citation>
    <scope>NUCLEOTIDE SEQUENCE</scope>
    <source>
        <strain evidence="1">NIES 2893</strain>
    </source>
</reference>
<protein>
    <submittedName>
        <fullName evidence="1">Uncharacterized protein</fullName>
    </submittedName>
</protein>
<accession>A0A830HI01</accession>
<dbReference type="AlphaFoldDB" id="A0A830HI01"/>